<reference evidence="3 4" key="1">
    <citation type="submission" date="2024-04" db="EMBL/GenBank/DDBJ databases">
        <authorList>
            <person name="Fracassetti M."/>
        </authorList>
    </citation>
    <scope>NUCLEOTIDE SEQUENCE [LARGE SCALE GENOMIC DNA]</scope>
</reference>
<keyword evidence="4" id="KW-1185">Reference proteome</keyword>
<dbReference type="EMBL" id="OZ034818">
    <property type="protein sequence ID" value="CAL1388310.1"/>
    <property type="molecule type" value="Genomic_DNA"/>
</dbReference>
<dbReference type="Proteomes" id="UP001497516">
    <property type="component" value="Chromosome 5"/>
</dbReference>
<dbReference type="InterPro" id="IPR006121">
    <property type="entry name" value="HMA_dom"/>
</dbReference>
<dbReference type="CDD" id="cd00371">
    <property type="entry name" value="HMA"/>
    <property type="match status" value="1"/>
</dbReference>
<organism evidence="3 4">
    <name type="scientific">Linum trigynum</name>
    <dbReference type="NCBI Taxonomy" id="586398"/>
    <lineage>
        <taxon>Eukaryota</taxon>
        <taxon>Viridiplantae</taxon>
        <taxon>Streptophyta</taxon>
        <taxon>Embryophyta</taxon>
        <taxon>Tracheophyta</taxon>
        <taxon>Spermatophyta</taxon>
        <taxon>Magnoliopsida</taxon>
        <taxon>eudicotyledons</taxon>
        <taxon>Gunneridae</taxon>
        <taxon>Pentapetalae</taxon>
        <taxon>rosids</taxon>
        <taxon>fabids</taxon>
        <taxon>Malpighiales</taxon>
        <taxon>Linaceae</taxon>
        <taxon>Linum</taxon>
    </lineage>
</organism>
<evidence type="ECO:0000259" key="2">
    <source>
        <dbReference type="PROSITE" id="PS50846"/>
    </source>
</evidence>
<name>A0AAV2ESD3_9ROSI</name>
<dbReference type="Gene3D" id="3.30.70.100">
    <property type="match status" value="1"/>
</dbReference>
<keyword evidence="1" id="KW-0479">Metal-binding</keyword>
<evidence type="ECO:0000313" key="3">
    <source>
        <dbReference type="EMBL" id="CAL1388310.1"/>
    </source>
</evidence>
<dbReference type="GO" id="GO:0046872">
    <property type="term" value="F:metal ion binding"/>
    <property type="evidence" value="ECO:0007669"/>
    <property type="project" value="UniProtKB-KW"/>
</dbReference>
<dbReference type="SUPFAM" id="SSF55008">
    <property type="entry name" value="HMA, heavy metal-associated domain"/>
    <property type="match status" value="1"/>
</dbReference>
<evidence type="ECO:0000256" key="1">
    <source>
        <dbReference type="ARBA" id="ARBA00022723"/>
    </source>
</evidence>
<proteinExistence type="predicted"/>
<gene>
    <name evidence="3" type="ORF">LTRI10_LOCUS29244</name>
</gene>
<dbReference type="PANTHER" id="PTHR22814:SF312">
    <property type="entry name" value="HEAVY METAL-ASSOCIATED ISOPRENYLATED PLANT PROTEIN 29"/>
    <property type="match status" value="1"/>
</dbReference>
<evidence type="ECO:0000313" key="4">
    <source>
        <dbReference type="Proteomes" id="UP001497516"/>
    </source>
</evidence>
<dbReference type="PANTHER" id="PTHR22814">
    <property type="entry name" value="COPPER TRANSPORT PROTEIN ATOX1-RELATED"/>
    <property type="match status" value="1"/>
</dbReference>
<dbReference type="Pfam" id="PF00403">
    <property type="entry name" value="HMA"/>
    <property type="match status" value="1"/>
</dbReference>
<dbReference type="PROSITE" id="PS50846">
    <property type="entry name" value="HMA_2"/>
    <property type="match status" value="1"/>
</dbReference>
<accession>A0AAV2ESD3</accession>
<dbReference type="InterPro" id="IPR036163">
    <property type="entry name" value="HMA_dom_sf"/>
</dbReference>
<feature type="domain" description="HMA" evidence="2">
    <location>
        <begin position="1"/>
        <end position="64"/>
    </location>
</feature>
<protein>
    <recommendedName>
        <fullName evidence="2">HMA domain-containing protein</fullName>
    </recommendedName>
</protein>
<sequence>MSITELSVHMDCPGCKAKIQKALQKLDGVNNIDIDMEMQKVTVMGYADQETVLKAVRRTGRRAELWPYGYSPEYTSFTQESYYYHQHPAYLLETQPSPPYGIQYHNLDDDDQQRRGYRASNTYYHDEDSYYRDYDQRRVVYSAVKQPAIAMFSDENPHACSIM</sequence>
<dbReference type="AlphaFoldDB" id="A0AAV2ESD3"/>